<accession>A0ACB6Z5Q1</accession>
<feature type="non-terminal residue" evidence="1">
    <location>
        <position position="56"/>
    </location>
</feature>
<proteinExistence type="predicted"/>
<sequence>HSAHDRFFINLHALRIAWRLREVLPRNLTEPVPCIVNREEFHHEIARKLQKTNPRK</sequence>
<reference evidence="1" key="1">
    <citation type="submission" date="2019-10" db="EMBL/GenBank/DDBJ databases">
        <authorList>
            <consortium name="DOE Joint Genome Institute"/>
            <person name="Kuo A."/>
            <person name="Miyauchi S."/>
            <person name="Kiss E."/>
            <person name="Drula E."/>
            <person name="Kohler A."/>
            <person name="Sanchez-Garcia M."/>
            <person name="Andreopoulos B."/>
            <person name="Barry K.W."/>
            <person name="Bonito G."/>
            <person name="Buee M."/>
            <person name="Carver A."/>
            <person name="Chen C."/>
            <person name="Cichocki N."/>
            <person name="Clum A."/>
            <person name="Culley D."/>
            <person name="Crous P.W."/>
            <person name="Fauchery L."/>
            <person name="Girlanda M."/>
            <person name="Hayes R."/>
            <person name="Keri Z."/>
            <person name="Labutti K."/>
            <person name="Lipzen A."/>
            <person name="Lombard V."/>
            <person name="Magnuson J."/>
            <person name="Maillard F."/>
            <person name="Morin E."/>
            <person name="Murat C."/>
            <person name="Nolan M."/>
            <person name="Ohm R."/>
            <person name="Pangilinan J."/>
            <person name="Pereira M."/>
            <person name="Perotto S."/>
            <person name="Peter M."/>
            <person name="Riley R."/>
            <person name="Sitrit Y."/>
            <person name="Stielow B."/>
            <person name="Szollosi G."/>
            <person name="Zifcakova L."/>
            <person name="Stursova M."/>
            <person name="Spatafora J.W."/>
            <person name="Tedersoo L."/>
            <person name="Vaario L.-M."/>
            <person name="Yamada A."/>
            <person name="Yan M."/>
            <person name="Wang P."/>
            <person name="Xu J."/>
            <person name="Bruns T."/>
            <person name="Baldrian P."/>
            <person name="Vilgalys R."/>
            <person name="Henrissat B."/>
            <person name="Grigoriev I.V."/>
            <person name="Hibbett D."/>
            <person name="Nagy L.G."/>
            <person name="Martin F.M."/>
        </authorList>
    </citation>
    <scope>NUCLEOTIDE SEQUENCE</scope>
    <source>
        <strain evidence="1">P2</strain>
    </source>
</reference>
<protein>
    <submittedName>
        <fullName evidence="1">Uncharacterized protein</fullName>
    </submittedName>
</protein>
<evidence type="ECO:0000313" key="1">
    <source>
        <dbReference type="EMBL" id="KAF9644852.1"/>
    </source>
</evidence>
<reference evidence="1" key="2">
    <citation type="journal article" date="2020" name="Nat. Commun.">
        <title>Large-scale genome sequencing of mycorrhizal fungi provides insights into the early evolution of symbiotic traits.</title>
        <authorList>
            <person name="Miyauchi S."/>
            <person name="Kiss E."/>
            <person name="Kuo A."/>
            <person name="Drula E."/>
            <person name="Kohler A."/>
            <person name="Sanchez-Garcia M."/>
            <person name="Morin E."/>
            <person name="Andreopoulos B."/>
            <person name="Barry K.W."/>
            <person name="Bonito G."/>
            <person name="Buee M."/>
            <person name="Carver A."/>
            <person name="Chen C."/>
            <person name="Cichocki N."/>
            <person name="Clum A."/>
            <person name="Culley D."/>
            <person name="Crous P.W."/>
            <person name="Fauchery L."/>
            <person name="Girlanda M."/>
            <person name="Hayes R.D."/>
            <person name="Keri Z."/>
            <person name="LaButti K."/>
            <person name="Lipzen A."/>
            <person name="Lombard V."/>
            <person name="Magnuson J."/>
            <person name="Maillard F."/>
            <person name="Murat C."/>
            <person name="Nolan M."/>
            <person name="Ohm R.A."/>
            <person name="Pangilinan J."/>
            <person name="Pereira M.F."/>
            <person name="Perotto S."/>
            <person name="Peter M."/>
            <person name="Pfister S."/>
            <person name="Riley R."/>
            <person name="Sitrit Y."/>
            <person name="Stielow J.B."/>
            <person name="Szollosi G."/>
            <person name="Zifcakova L."/>
            <person name="Stursova M."/>
            <person name="Spatafora J.W."/>
            <person name="Tedersoo L."/>
            <person name="Vaario L.M."/>
            <person name="Yamada A."/>
            <person name="Yan M."/>
            <person name="Wang P."/>
            <person name="Xu J."/>
            <person name="Bruns T."/>
            <person name="Baldrian P."/>
            <person name="Vilgalys R."/>
            <person name="Dunand C."/>
            <person name="Henrissat B."/>
            <person name="Grigoriev I.V."/>
            <person name="Hibbett D."/>
            <person name="Nagy L.G."/>
            <person name="Martin F.M."/>
        </authorList>
    </citation>
    <scope>NUCLEOTIDE SEQUENCE</scope>
    <source>
        <strain evidence="1">P2</strain>
    </source>
</reference>
<comment type="caution">
    <text evidence="1">The sequence shown here is derived from an EMBL/GenBank/DDBJ whole genome shotgun (WGS) entry which is preliminary data.</text>
</comment>
<evidence type="ECO:0000313" key="2">
    <source>
        <dbReference type="Proteomes" id="UP000886501"/>
    </source>
</evidence>
<feature type="non-terminal residue" evidence="1">
    <location>
        <position position="1"/>
    </location>
</feature>
<gene>
    <name evidence="1" type="ORF">BDM02DRAFT_3077743</name>
</gene>
<organism evidence="1 2">
    <name type="scientific">Thelephora ganbajun</name>
    <name type="common">Ganba fungus</name>
    <dbReference type="NCBI Taxonomy" id="370292"/>
    <lineage>
        <taxon>Eukaryota</taxon>
        <taxon>Fungi</taxon>
        <taxon>Dikarya</taxon>
        <taxon>Basidiomycota</taxon>
        <taxon>Agaricomycotina</taxon>
        <taxon>Agaricomycetes</taxon>
        <taxon>Thelephorales</taxon>
        <taxon>Thelephoraceae</taxon>
        <taxon>Thelephora</taxon>
    </lineage>
</organism>
<name>A0ACB6Z5Q1_THEGA</name>
<dbReference type="Proteomes" id="UP000886501">
    <property type="component" value="Unassembled WGS sequence"/>
</dbReference>
<dbReference type="EMBL" id="MU118116">
    <property type="protein sequence ID" value="KAF9644852.1"/>
    <property type="molecule type" value="Genomic_DNA"/>
</dbReference>
<keyword evidence="2" id="KW-1185">Reference proteome</keyword>